<dbReference type="EC" id="2.7.7.65" evidence="1"/>
<evidence type="ECO:0000313" key="4">
    <source>
        <dbReference type="EMBL" id="MEX8193374.1"/>
    </source>
</evidence>
<dbReference type="EMBL" id="JBFYGN010000010">
    <property type="protein sequence ID" value="MEX8193374.1"/>
    <property type="molecule type" value="Genomic_DNA"/>
</dbReference>
<comment type="catalytic activity">
    <reaction evidence="2">
        <text>2 GTP = 3',3'-c-di-GMP + 2 diphosphate</text>
        <dbReference type="Rhea" id="RHEA:24898"/>
        <dbReference type="ChEBI" id="CHEBI:33019"/>
        <dbReference type="ChEBI" id="CHEBI:37565"/>
        <dbReference type="ChEBI" id="CHEBI:58805"/>
        <dbReference type="EC" id="2.7.7.65"/>
    </reaction>
</comment>
<comment type="caution">
    <text evidence="4">The sequence shown here is derived from an EMBL/GenBank/DDBJ whole genome shotgun (WGS) entry which is preliminary data.</text>
</comment>
<evidence type="ECO:0000313" key="5">
    <source>
        <dbReference type="Proteomes" id="UP001561046"/>
    </source>
</evidence>
<reference evidence="4 5" key="1">
    <citation type="journal article" date="2013" name="Int. J. Syst. Evol. Microbiol.">
        <title>Comamonas guangdongensis sp. nov., isolated from subterranean forest sediment, and emended description of the genus Comamonas.</title>
        <authorList>
            <person name="Zhang J."/>
            <person name="Wang Y."/>
            <person name="Zhou S."/>
            <person name="Wu C."/>
            <person name="He J."/>
            <person name="Li F."/>
        </authorList>
    </citation>
    <scope>NUCLEOTIDE SEQUENCE [LARGE SCALE GENOMIC DNA]</scope>
    <source>
        <strain evidence="4 5">CCTCC AB2011133</strain>
    </source>
</reference>
<keyword evidence="4" id="KW-0548">Nucleotidyltransferase</keyword>
<dbReference type="NCBIfam" id="TIGR00254">
    <property type="entry name" value="GGDEF"/>
    <property type="match status" value="1"/>
</dbReference>
<dbReference type="Gene3D" id="3.30.70.270">
    <property type="match status" value="1"/>
</dbReference>
<dbReference type="SUPFAM" id="SSF55781">
    <property type="entry name" value="GAF domain-like"/>
    <property type="match status" value="1"/>
</dbReference>
<name>A0ABV3ZWV8_9BURK</name>
<protein>
    <recommendedName>
        <fullName evidence="1">diguanylate cyclase</fullName>
        <ecNumber evidence="1">2.7.7.65</ecNumber>
    </recommendedName>
</protein>
<dbReference type="Proteomes" id="UP001561046">
    <property type="component" value="Unassembled WGS sequence"/>
</dbReference>
<proteinExistence type="predicted"/>
<feature type="domain" description="GGDEF" evidence="3">
    <location>
        <begin position="203"/>
        <end position="342"/>
    </location>
</feature>
<evidence type="ECO:0000256" key="1">
    <source>
        <dbReference type="ARBA" id="ARBA00012528"/>
    </source>
</evidence>
<accession>A0ABV3ZWV8</accession>
<keyword evidence="5" id="KW-1185">Reference proteome</keyword>
<dbReference type="PROSITE" id="PS50887">
    <property type="entry name" value="GGDEF"/>
    <property type="match status" value="1"/>
</dbReference>
<dbReference type="Pfam" id="PF00990">
    <property type="entry name" value="GGDEF"/>
    <property type="match status" value="1"/>
</dbReference>
<evidence type="ECO:0000259" key="3">
    <source>
        <dbReference type="PROSITE" id="PS50887"/>
    </source>
</evidence>
<dbReference type="SUPFAM" id="SSF55073">
    <property type="entry name" value="Nucleotide cyclase"/>
    <property type="match status" value="1"/>
</dbReference>
<dbReference type="InterPro" id="IPR000160">
    <property type="entry name" value="GGDEF_dom"/>
</dbReference>
<dbReference type="GO" id="GO:0052621">
    <property type="term" value="F:diguanylate cyclase activity"/>
    <property type="evidence" value="ECO:0007669"/>
    <property type="project" value="UniProtKB-EC"/>
</dbReference>
<dbReference type="InterPro" id="IPR029016">
    <property type="entry name" value="GAF-like_dom_sf"/>
</dbReference>
<dbReference type="Pfam" id="PF13185">
    <property type="entry name" value="GAF_2"/>
    <property type="match status" value="1"/>
</dbReference>
<dbReference type="SMART" id="SM00267">
    <property type="entry name" value="GGDEF"/>
    <property type="match status" value="1"/>
</dbReference>
<dbReference type="CDD" id="cd01949">
    <property type="entry name" value="GGDEF"/>
    <property type="match status" value="1"/>
</dbReference>
<dbReference type="PANTHER" id="PTHR45138:SF9">
    <property type="entry name" value="DIGUANYLATE CYCLASE DGCM-RELATED"/>
    <property type="match status" value="1"/>
</dbReference>
<keyword evidence="4" id="KW-0808">Transferase</keyword>
<dbReference type="InterPro" id="IPR050469">
    <property type="entry name" value="Diguanylate_Cyclase"/>
</dbReference>
<dbReference type="PANTHER" id="PTHR45138">
    <property type="entry name" value="REGULATORY COMPONENTS OF SENSORY TRANSDUCTION SYSTEM"/>
    <property type="match status" value="1"/>
</dbReference>
<dbReference type="Gene3D" id="3.30.450.40">
    <property type="match status" value="1"/>
</dbReference>
<dbReference type="InterPro" id="IPR043128">
    <property type="entry name" value="Rev_trsase/Diguanyl_cyclase"/>
</dbReference>
<sequence>MISIVQRLAQTAISSRNLPALTRPLLEIMVEVTTLDSAYLTLVDEERGLQSVLYSLNTGEMTIPEGLDVPWSDTLCKRALDEGRSYTGNVSECWGDSDAARALGIQTYVSTPVRFSSGKLYGTLCAASDRSVALNDEAEGLLRLFAKLIAGFAEREQLLHALQQANRELVSLAMLDALTGLPNRRSLTEELQRIITHCRRSREWVLVGFVDLDRFKEINDRHGHEAGDALLRKVGTQLSAAVRGSDMLARFGGDEFVMVGMGPGLDEDGGQLVRDLQQRLFQASITSFDLPDGSRIDYEGASVGLVCLAPDGTELDDALQKADAAMYRVKALRRQQATETQH</sequence>
<organism evidence="4 5">
    <name type="scientific">Comamonas guangdongensis</name>
    <dbReference type="NCBI Taxonomy" id="510515"/>
    <lineage>
        <taxon>Bacteria</taxon>
        <taxon>Pseudomonadati</taxon>
        <taxon>Pseudomonadota</taxon>
        <taxon>Betaproteobacteria</taxon>
        <taxon>Burkholderiales</taxon>
        <taxon>Comamonadaceae</taxon>
        <taxon>Comamonas</taxon>
    </lineage>
</organism>
<evidence type="ECO:0000256" key="2">
    <source>
        <dbReference type="ARBA" id="ARBA00034247"/>
    </source>
</evidence>
<dbReference type="SMART" id="SM00065">
    <property type="entry name" value="GAF"/>
    <property type="match status" value="1"/>
</dbReference>
<dbReference type="RefSeq" id="WP_369338568.1">
    <property type="nucleotide sequence ID" value="NZ_JBFYGN010000010.1"/>
</dbReference>
<dbReference type="InterPro" id="IPR003018">
    <property type="entry name" value="GAF"/>
</dbReference>
<gene>
    <name evidence="4" type="ORF">AB6724_11040</name>
</gene>
<dbReference type="InterPro" id="IPR029787">
    <property type="entry name" value="Nucleotide_cyclase"/>
</dbReference>